<dbReference type="SUPFAM" id="SSF48726">
    <property type="entry name" value="Immunoglobulin"/>
    <property type="match status" value="4"/>
</dbReference>
<organism evidence="4 5">
    <name type="scientific">Leptobrachium leishanense</name>
    <name type="common">Leishan spiny toad</name>
    <dbReference type="NCBI Taxonomy" id="445787"/>
    <lineage>
        <taxon>Eukaryota</taxon>
        <taxon>Metazoa</taxon>
        <taxon>Chordata</taxon>
        <taxon>Craniata</taxon>
        <taxon>Vertebrata</taxon>
        <taxon>Euteleostomi</taxon>
        <taxon>Amphibia</taxon>
        <taxon>Batrachia</taxon>
        <taxon>Anura</taxon>
        <taxon>Pelobatoidea</taxon>
        <taxon>Megophryidae</taxon>
        <taxon>Leptobrachium</taxon>
    </lineage>
</organism>
<dbReference type="AlphaFoldDB" id="A0A8C5PFT3"/>
<dbReference type="Proteomes" id="UP000694569">
    <property type="component" value="Unplaced"/>
</dbReference>
<dbReference type="CDD" id="cd00096">
    <property type="entry name" value="Ig"/>
    <property type="match status" value="1"/>
</dbReference>
<keyword evidence="1" id="KW-0812">Transmembrane</keyword>
<dbReference type="InterPro" id="IPR003599">
    <property type="entry name" value="Ig_sub"/>
</dbReference>
<dbReference type="SMART" id="SM00408">
    <property type="entry name" value="IGc2"/>
    <property type="match status" value="3"/>
</dbReference>
<dbReference type="Gene3D" id="2.60.40.10">
    <property type="entry name" value="Immunoglobulins"/>
    <property type="match status" value="4"/>
</dbReference>
<dbReference type="InterPro" id="IPR013783">
    <property type="entry name" value="Ig-like_fold"/>
</dbReference>
<dbReference type="GO" id="GO:1990782">
    <property type="term" value="F:protein tyrosine kinase binding"/>
    <property type="evidence" value="ECO:0007669"/>
    <property type="project" value="TreeGrafter"/>
</dbReference>
<feature type="domain" description="Ig-like" evidence="3">
    <location>
        <begin position="301"/>
        <end position="371"/>
    </location>
</feature>
<dbReference type="GO" id="GO:0042110">
    <property type="term" value="P:T cell activation"/>
    <property type="evidence" value="ECO:0007669"/>
    <property type="project" value="TreeGrafter"/>
</dbReference>
<feature type="domain" description="Ig-like" evidence="3">
    <location>
        <begin position="131"/>
        <end position="202"/>
    </location>
</feature>
<dbReference type="GO" id="GO:0009897">
    <property type="term" value="C:external side of plasma membrane"/>
    <property type="evidence" value="ECO:0007669"/>
    <property type="project" value="TreeGrafter"/>
</dbReference>
<dbReference type="GO" id="GO:0035723">
    <property type="term" value="P:interleukin-15-mediated signaling pathway"/>
    <property type="evidence" value="ECO:0007669"/>
    <property type="project" value="TreeGrafter"/>
</dbReference>
<feature type="transmembrane region" description="Helical" evidence="1">
    <location>
        <begin position="402"/>
        <end position="426"/>
    </location>
</feature>
<dbReference type="SMART" id="SM00409">
    <property type="entry name" value="IG"/>
    <property type="match status" value="4"/>
</dbReference>
<evidence type="ECO:0000259" key="3">
    <source>
        <dbReference type="PROSITE" id="PS50835"/>
    </source>
</evidence>
<name>A0A8C5PFT3_9ANUR</name>
<dbReference type="GO" id="GO:0070374">
    <property type="term" value="P:positive regulation of ERK1 and ERK2 cascade"/>
    <property type="evidence" value="ECO:0007669"/>
    <property type="project" value="TreeGrafter"/>
</dbReference>
<accession>A0A8C5PFT3</accession>
<keyword evidence="2" id="KW-0732">Signal</keyword>
<feature type="signal peptide" evidence="2">
    <location>
        <begin position="1"/>
        <end position="17"/>
    </location>
</feature>
<feature type="domain" description="Ig-like" evidence="3">
    <location>
        <begin position="232"/>
        <end position="295"/>
    </location>
</feature>
<dbReference type="OrthoDB" id="9937043at2759"/>
<protein>
    <recommendedName>
        <fullName evidence="3">Ig-like domain-containing protein</fullName>
    </recommendedName>
</protein>
<keyword evidence="1" id="KW-1133">Transmembrane helix</keyword>
<dbReference type="PANTHER" id="PTHR11422:SF12">
    <property type="entry name" value="MICROFIBRIL-ASSOCIATED GLYCOPROTEIN 3"/>
    <property type="match status" value="1"/>
</dbReference>
<dbReference type="InterPro" id="IPR003598">
    <property type="entry name" value="Ig_sub2"/>
</dbReference>
<dbReference type="InterPro" id="IPR007110">
    <property type="entry name" value="Ig-like_dom"/>
</dbReference>
<evidence type="ECO:0000256" key="2">
    <source>
        <dbReference type="SAM" id="SignalP"/>
    </source>
</evidence>
<dbReference type="Pfam" id="PF13927">
    <property type="entry name" value="Ig_3"/>
    <property type="match status" value="1"/>
</dbReference>
<dbReference type="Ensembl" id="ENSLLET00000021921.1">
    <property type="protein sequence ID" value="ENSLLEP00000021105.1"/>
    <property type="gene ID" value="ENSLLEG00000013367.1"/>
</dbReference>
<dbReference type="InterPro" id="IPR036179">
    <property type="entry name" value="Ig-like_dom_sf"/>
</dbReference>
<keyword evidence="1" id="KW-0472">Membrane</keyword>
<keyword evidence="5" id="KW-1185">Reference proteome</keyword>
<dbReference type="GO" id="GO:0042289">
    <property type="term" value="F:MHC class II protein binding"/>
    <property type="evidence" value="ECO:0007669"/>
    <property type="project" value="TreeGrafter"/>
</dbReference>
<dbReference type="GO" id="GO:0045121">
    <property type="term" value="C:membrane raft"/>
    <property type="evidence" value="ECO:0007669"/>
    <property type="project" value="TreeGrafter"/>
</dbReference>
<evidence type="ECO:0000313" key="5">
    <source>
        <dbReference type="Proteomes" id="UP000694569"/>
    </source>
</evidence>
<dbReference type="PROSITE" id="PS50835">
    <property type="entry name" value="IG_LIKE"/>
    <property type="match status" value="4"/>
</dbReference>
<reference evidence="4" key="2">
    <citation type="submission" date="2025-09" db="UniProtKB">
        <authorList>
            <consortium name="Ensembl"/>
        </authorList>
    </citation>
    <scope>IDENTIFICATION</scope>
</reference>
<evidence type="ECO:0000313" key="4">
    <source>
        <dbReference type="Ensembl" id="ENSLLEP00000021105.1"/>
    </source>
</evidence>
<sequence length="455" mass="50127">MYLKLFCILCLASLSAGSHEVVVMGVPGSRVTLPCKMTQKQLNTRRMSERPAASLQWHKIERESIKVLSVETSGVAFTSRALASRASVRPTLLDSGDFSLHLENLQKHDAGKYEALATYGKVKQNCTVELRTIEVTQSPTGHVPENSSVTLTCSIDGEKPPMDTVRWLHQGVPISSSRRHLISGGSLYLKGLTQADRGNWSCCGEKGGRASLTLQVLGITGSTYLTMYAAIGSRVELPCMLTDIPQQRLPAIHWHNVNNAGIWDGKRQVLVLHHVSRGDAGKYRCDVTYNGHTLNRWVDLKVIQVSPPGPGFIREGSSLQLKCNVPDSELGEEYEWMGQSTQSGHREVKRGPVLYLSSVQNEDAGLWNCSVYGKKGRILGNVQYMLHVHAARTGSLFMVWSWQTYVILVLAFLLVLGFAAIAALSVRNRKRRLSHLAALTTTVQPGTLVKKSLSL</sequence>
<dbReference type="PANTHER" id="PTHR11422">
    <property type="entry name" value="T-CELL SURFACE GLYCOPROTEIN CD4"/>
    <property type="match status" value="1"/>
</dbReference>
<feature type="chain" id="PRO_5034444663" description="Ig-like domain-containing protein" evidence="2">
    <location>
        <begin position="18"/>
        <end position="455"/>
    </location>
</feature>
<reference evidence="4" key="1">
    <citation type="submission" date="2025-08" db="UniProtKB">
        <authorList>
            <consortium name="Ensembl"/>
        </authorList>
    </citation>
    <scope>IDENTIFICATION</scope>
</reference>
<evidence type="ECO:0000256" key="1">
    <source>
        <dbReference type="SAM" id="Phobius"/>
    </source>
</evidence>
<dbReference type="GeneTree" id="ENSGT00940000168928"/>
<feature type="domain" description="Ig-like" evidence="3">
    <location>
        <begin position="28"/>
        <end position="129"/>
    </location>
</feature>
<proteinExistence type="predicted"/>